<comment type="caution">
    <text evidence="2">The sequence shown here is derived from an EMBL/GenBank/DDBJ whole genome shotgun (WGS) entry which is preliminary data.</text>
</comment>
<sequence>MRRIAIAALTLFSLVAAVPAEARETGWRVSRTDGSLGGYQDVGATGGDDAWVVRTGQPLLRWNGRAWRNTAGGAAPYLVTAAGRGTAWQFVQSPARVDARQLTGGKWYERPIEAEGAHATAALATGPSECWAAGLRLGPRGLRDVVWHWKGKGWSEVAAPLPITDFAASSPKDVWALSSLGAESPAHAASVLRLTGSGWRRSPVPSISLPSRSRVGDAYAELHDIVALGPDEAYAVGGISFIIGEERVMREALVLRWNGTSWIRLAHRPAGTSYARVAPDGAGGLWLATRRQDLPDVLTHYQGGRWTRTPVGKVTLNGLANVPGTRTMWATAETREAGVTRQLILSYR</sequence>
<feature type="signal peptide" evidence="1">
    <location>
        <begin position="1"/>
        <end position="22"/>
    </location>
</feature>
<gene>
    <name evidence="2" type="ORF">HNR40_000833</name>
</gene>
<feature type="chain" id="PRO_5031556381" description="Secreted protein" evidence="1">
    <location>
        <begin position="23"/>
        <end position="348"/>
    </location>
</feature>
<name>A0A7W8EEH7_9ACTN</name>
<keyword evidence="3" id="KW-1185">Reference proteome</keyword>
<keyword evidence="1" id="KW-0732">Signal</keyword>
<evidence type="ECO:0008006" key="4">
    <source>
        <dbReference type="Google" id="ProtNLM"/>
    </source>
</evidence>
<dbReference type="EMBL" id="JACHIN010000001">
    <property type="protein sequence ID" value="MBB5075387.1"/>
    <property type="molecule type" value="Genomic_DNA"/>
</dbReference>
<reference evidence="2 3" key="1">
    <citation type="submission" date="2020-08" db="EMBL/GenBank/DDBJ databases">
        <title>Genomic Encyclopedia of Type Strains, Phase IV (KMG-IV): sequencing the most valuable type-strain genomes for metagenomic binning, comparative biology and taxonomic classification.</title>
        <authorList>
            <person name="Goeker M."/>
        </authorList>
    </citation>
    <scope>NUCLEOTIDE SEQUENCE [LARGE SCALE GENOMIC DNA]</scope>
    <source>
        <strain evidence="2 3">DSM 45385</strain>
    </source>
</reference>
<protein>
    <recommendedName>
        <fullName evidence="4">Secreted protein</fullName>
    </recommendedName>
</protein>
<evidence type="ECO:0000313" key="3">
    <source>
        <dbReference type="Proteomes" id="UP000568380"/>
    </source>
</evidence>
<evidence type="ECO:0000313" key="2">
    <source>
        <dbReference type="EMBL" id="MBB5075387.1"/>
    </source>
</evidence>
<evidence type="ECO:0000256" key="1">
    <source>
        <dbReference type="SAM" id="SignalP"/>
    </source>
</evidence>
<dbReference type="AlphaFoldDB" id="A0A7W8EEH7"/>
<organism evidence="2 3">
    <name type="scientific">Nonomuraea endophytica</name>
    <dbReference type="NCBI Taxonomy" id="714136"/>
    <lineage>
        <taxon>Bacteria</taxon>
        <taxon>Bacillati</taxon>
        <taxon>Actinomycetota</taxon>
        <taxon>Actinomycetes</taxon>
        <taxon>Streptosporangiales</taxon>
        <taxon>Streptosporangiaceae</taxon>
        <taxon>Nonomuraea</taxon>
    </lineage>
</organism>
<dbReference type="Proteomes" id="UP000568380">
    <property type="component" value="Unassembled WGS sequence"/>
</dbReference>
<dbReference type="RefSeq" id="WP_184958450.1">
    <property type="nucleotide sequence ID" value="NZ_JACHIN010000001.1"/>
</dbReference>
<proteinExistence type="predicted"/>
<accession>A0A7W8EEH7</accession>